<dbReference type="EMBL" id="JAQQWK010000011">
    <property type="protein sequence ID" value="KAK8024148.1"/>
    <property type="molecule type" value="Genomic_DNA"/>
</dbReference>
<comment type="caution">
    <text evidence="2">The sequence shown here is derived from an EMBL/GenBank/DDBJ whole genome shotgun (WGS) entry which is preliminary data.</text>
</comment>
<feature type="compositionally biased region" description="Low complexity" evidence="1">
    <location>
        <begin position="45"/>
        <end position="60"/>
    </location>
</feature>
<accession>A0ABR1S1Y3</accession>
<reference evidence="2 3" key="1">
    <citation type="submission" date="2023-01" db="EMBL/GenBank/DDBJ databases">
        <title>Analysis of 21 Apiospora genomes using comparative genomics revels a genus with tremendous synthesis potential of carbohydrate active enzymes and secondary metabolites.</title>
        <authorList>
            <person name="Sorensen T."/>
        </authorList>
    </citation>
    <scope>NUCLEOTIDE SEQUENCE [LARGE SCALE GENOMIC DNA]</scope>
    <source>
        <strain evidence="2 3">CBS 33761</strain>
    </source>
</reference>
<name>A0ABR1S1Y3_9PEZI</name>
<proteinExistence type="predicted"/>
<evidence type="ECO:0000313" key="3">
    <source>
        <dbReference type="Proteomes" id="UP001444661"/>
    </source>
</evidence>
<gene>
    <name evidence="2" type="ORF">PG993_012214</name>
</gene>
<keyword evidence="3" id="KW-1185">Reference proteome</keyword>
<protein>
    <submittedName>
        <fullName evidence="2">Uncharacterized protein</fullName>
    </submittedName>
</protein>
<organism evidence="2 3">
    <name type="scientific">Apiospora rasikravindrae</name>
    <dbReference type="NCBI Taxonomy" id="990691"/>
    <lineage>
        <taxon>Eukaryota</taxon>
        <taxon>Fungi</taxon>
        <taxon>Dikarya</taxon>
        <taxon>Ascomycota</taxon>
        <taxon>Pezizomycotina</taxon>
        <taxon>Sordariomycetes</taxon>
        <taxon>Xylariomycetidae</taxon>
        <taxon>Amphisphaeriales</taxon>
        <taxon>Apiosporaceae</taxon>
        <taxon>Apiospora</taxon>
    </lineage>
</organism>
<dbReference type="Proteomes" id="UP001444661">
    <property type="component" value="Unassembled WGS sequence"/>
</dbReference>
<evidence type="ECO:0000256" key="1">
    <source>
        <dbReference type="SAM" id="MobiDB-lite"/>
    </source>
</evidence>
<feature type="region of interest" description="Disordered" evidence="1">
    <location>
        <begin position="43"/>
        <end position="93"/>
    </location>
</feature>
<evidence type="ECO:0000313" key="2">
    <source>
        <dbReference type="EMBL" id="KAK8024148.1"/>
    </source>
</evidence>
<sequence length="93" mass="10055">MPCPQLVQQLLYRDYGAASISSSIGEAIRAHARAQELATELGFESAPSSPVMSPMTPPLSDSEDEDYISVKSSPPARKKKHVHMPEQEGCTPS</sequence>